<proteinExistence type="predicted"/>
<evidence type="ECO:0000313" key="2">
    <source>
        <dbReference type="EMBL" id="VZO36727.1"/>
    </source>
</evidence>
<dbReference type="Proteomes" id="UP000419743">
    <property type="component" value="Unassembled WGS sequence"/>
</dbReference>
<comment type="caution">
    <text evidence="2">The sequence shown here is derived from an EMBL/GenBank/DDBJ whole genome shotgun (WGS) entry which is preliminary data.</text>
</comment>
<dbReference type="AlphaFoldDB" id="A0A7M4DIF4"/>
<evidence type="ECO:0008006" key="4">
    <source>
        <dbReference type="Google" id="ProtNLM"/>
    </source>
</evidence>
<evidence type="ECO:0000313" key="3">
    <source>
        <dbReference type="Proteomes" id="UP000419743"/>
    </source>
</evidence>
<reference evidence="2 3" key="1">
    <citation type="submission" date="2019-11" db="EMBL/GenBank/DDBJ databases">
        <authorList>
            <person name="Criscuolo A."/>
        </authorList>
    </citation>
    <scope>NUCLEOTIDE SEQUENCE [LARGE SCALE GENOMIC DNA]</scope>
    <source>
        <strain evidence="2">CIP111667</strain>
    </source>
</reference>
<feature type="chain" id="PRO_5029568237" description="Secreted protein" evidence="1">
    <location>
        <begin position="32"/>
        <end position="154"/>
    </location>
</feature>
<dbReference type="EMBL" id="CACRYJ010000025">
    <property type="protein sequence ID" value="VZO36727.1"/>
    <property type="molecule type" value="Genomic_DNA"/>
</dbReference>
<dbReference type="RefSeq" id="WP_156740705.1">
    <property type="nucleotide sequence ID" value="NZ_CACRYJ010000025.1"/>
</dbReference>
<organism evidence="2 3">
    <name type="scientific">Occultella aeris</name>
    <dbReference type="NCBI Taxonomy" id="2761496"/>
    <lineage>
        <taxon>Bacteria</taxon>
        <taxon>Bacillati</taxon>
        <taxon>Actinomycetota</taxon>
        <taxon>Actinomycetes</taxon>
        <taxon>Micrococcales</taxon>
        <taxon>Ruaniaceae</taxon>
        <taxon>Occultella</taxon>
    </lineage>
</organism>
<keyword evidence="3" id="KW-1185">Reference proteome</keyword>
<evidence type="ECO:0000256" key="1">
    <source>
        <dbReference type="SAM" id="SignalP"/>
    </source>
</evidence>
<feature type="signal peptide" evidence="1">
    <location>
        <begin position="1"/>
        <end position="31"/>
    </location>
</feature>
<accession>A0A7M4DIF4</accession>
<keyword evidence="1" id="KW-0732">Signal</keyword>
<protein>
    <recommendedName>
        <fullName evidence="4">Secreted protein</fullName>
    </recommendedName>
</protein>
<gene>
    <name evidence="2" type="ORF">HALOF300_01905</name>
</gene>
<sequence length="154" mass="17044">MKQRTRRTGIIAFAAAAMLAIGMGNPPSAQAASLWHCAPQSNMAAVCTTITSAPPGGVQVRDRLTNSIWVLYNGDSVQIRSWGWDPSARCGINNNYFWHIWWRTGSGNWHRAYIGDWYLSTGAPSYWKNFREPSGGKLQDTYIGSWSGTCDVIA</sequence>
<name>A0A7M4DIF4_9MICO</name>